<dbReference type="GO" id="GO:0012505">
    <property type="term" value="C:endomembrane system"/>
    <property type="evidence" value="ECO:0007669"/>
    <property type="project" value="UniProtKB-SubCell"/>
</dbReference>
<evidence type="ECO:0000259" key="14">
    <source>
        <dbReference type="Pfam" id="PF25011"/>
    </source>
</evidence>
<dbReference type="GeneID" id="14908556"/>
<name>G0QQV9_ICHMU</name>
<dbReference type="EC" id="2.3.1.97" evidence="15"/>
<dbReference type="GO" id="GO:0004379">
    <property type="term" value="F:glycylpeptide N-tetradecanoyltransferase activity"/>
    <property type="evidence" value="ECO:0007669"/>
    <property type="project" value="UniProtKB-EC"/>
</dbReference>
<keyword evidence="5" id="KW-0677">Repeat</keyword>
<dbReference type="PANTHER" id="PTHR22702:SF1">
    <property type="entry name" value="PROTEASE-ASSOCIATED DOMAIN-CONTAINING PROTEIN 1"/>
    <property type="match status" value="1"/>
</dbReference>
<dbReference type="eggNOG" id="ENOG502QQUF">
    <property type="taxonomic scope" value="Eukaryota"/>
</dbReference>
<reference evidence="15 16" key="1">
    <citation type="submission" date="2011-07" db="EMBL/GenBank/DDBJ databases">
        <authorList>
            <person name="Coyne R."/>
            <person name="Brami D."/>
            <person name="Johnson J."/>
            <person name="Hostetler J."/>
            <person name="Hannick L."/>
            <person name="Clark T."/>
            <person name="Cassidy-Hanley D."/>
            <person name="Inman J."/>
        </authorList>
    </citation>
    <scope>NUCLEOTIDE SEQUENCE [LARGE SCALE GENOMIC DNA]</scope>
    <source>
        <strain evidence="15 16">G5</strain>
    </source>
</reference>
<keyword evidence="16" id="KW-1185">Reference proteome</keyword>
<dbReference type="OrthoDB" id="10045365at2759"/>
<dbReference type="InterPro" id="IPR046450">
    <property type="entry name" value="PA_dom_sf"/>
</dbReference>
<organism evidence="15 16">
    <name type="scientific">Ichthyophthirius multifiliis</name>
    <name type="common">White spot disease agent</name>
    <name type="synonym">Ich</name>
    <dbReference type="NCBI Taxonomy" id="5932"/>
    <lineage>
        <taxon>Eukaryota</taxon>
        <taxon>Sar</taxon>
        <taxon>Alveolata</taxon>
        <taxon>Ciliophora</taxon>
        <taxon>Intramacronucleata</taxon>
        <taxon>Oligohymenophorea</taxon>
        <taxon>Hymenostomatida</taxon>
        <taxon>Ophryoglenina</taxon>
        <taxon>Ichthyophthirius</taxon>
    </lineage>
</organism>
<proteinExistence type="predicted"/>
<keyword evidence="15" id="KW-0675">Receptor</keyword>
<gene>
    <name evidence="15" type="ORF">IMG5_084880</name>
</gene>
<keyword evidence="6" id="KW-0106">Calcium</keyword>
<dbReference type="SUPFAM" id="SSF52025">
    <property type="entry name" value="PA domain"/>
    <property type="match status" value="1"/>
</dbReference>
<keyword evidence="7 11" id="KW-1133">Transmembrane helix</keyword>
<comment type="subcellular location">
    <subcellularLocation>
        <location evidence="10">Endomembrane system</location>
        <topology evidence="10">Single-pass membrane protein</topology>
    </subcellularLocation>
    <subcellularLocation>
        <location evidence="1">Membrane</location>
        <topology evidence="1">Single-pass type I membrane protein</topology>
    </subcellularLocation>
</comment>
<dbReference type="GO" id="GO:0016020">
    <property type="term" value="C:membrane"/>
    <property type="evidence" value="ECO:0007669"/>
    <property type="project" value="UniProtKB-SubCell"/>
</dbReference>
<dbReference type="PANTHER" id="PTHR22702">
    <property type="entry name" value="PROTEASE-ASSOCIATED DOMAIN-CONTAINING PROTEIN"/>
    <property type="match status" value="1"/>
</dbReference>
<keyword evidence="4 12" id="KW-0732">Signal</keyword>
<keyword evidence="3 11" id="KW-0812">Transmembrane</keyword>
<keyword evidence="8 11" id="KW-0472">Membrane</keyword>
<protein>
    <submittedName>
        <fullName evidence="15">Vacuolar sorting receptor, putative</fullName>
        <ecNumber evidence="15">2.3.1.97</ecNumber>
    </submittedName>
</protein>
<dbReference type="OMA" id="RCPMKHE"/>
<feature type="domain" description="PA" evidence="13">
    <location>
        <begin position="69"/>
        <end position="149"/>
    </location>
</feature>
<dbReference type="Pfam" id="PF25011">
    <property type="entry name" value="VSR_TRX"/>
    <property type="match status" value="1"/>
</dbReference>
<evidence type="ECO:0000256" key="3">
    <source>
        <dbReference type="ARBA" id="ARBA00022692"/>
    </source>
</evidence>
<keyword evidence="2" id="KW-0245">EGF-like domain</keyword>
<keyword evidence="15" id="KW-0808">Transferase</keyword>
<evidence type="ECO:0000256" key="5">
    <source>
        <dbReference type="ARBA" id="ARBA00022737"/>
    </source>
</evidence>
<evidence type="ECO:0000313" key="16">
    <source>
        <dbReference type="Proteomes" id="UP000008983"/>
    </source>
</evidence>
<feature type="transmembrane region" description="Helical" evidence="11">
    <location>
        <begin position="483"/>
        <end position="501"/>
    </location>
</feature>
<evidence type="ECO:0000256" key="1">
    <source>
        <dbReference type="ARBA" id="ARBA00004479"/>
    </source>
</evidence>
<keyword evidence="9" id="KW-0325">Glycoprotein</keyword>
<evidence type="ECO:0000256" key="12">
    <source>
        <dbReference type="SAM" id="SignalP"/>
    </source>
</evidence>
<evidence type="ECO:0000313" key="15">
    <source>
        <dbReference type="EMBL" id="EGR32389.1"/>
    </source>
</evidence>
<keyword evidence="15" id="KW-0012">Acyltransferase</keyword>
<dbReference type="InterPro" id="IPR056858">
    <property type="entry name" value="VSR_TRX"/>
</dbReference>
<feature type="chain" id="PRO_5003408003" evidence="12">
    <location>
        <begin position="21"/>
        <end position="622"/>
    </location>
</feature>
<feature type="domain" description="Vacuolar sorting receptor thioredoxin-like" evidence="14">
    <location>
        <begin position="189"/>
        <end position="371"/>
    </location>
</feature>
<dbReference type="RefSeq" id="XP_004035875.1">
    <property type="nucleotide sequence ID" value="XM_004035827.1"/>
</dbReference>
<evidence type="ECO:0000256" key="2">
    <source>
        <dbReference type="ARBA" id="ARBA00022536"/>
    </source>
</evidence>
<feature type="transmembrane region" description="Helical" evidence="11">
    <location>
        <begin position="596"/>
        <end position="617"/>
    </location>
</feature>
<dbReference type="InterPro" id="IPR003137">
    <property type="entry name" value="PA_domain"/>
</dbReference>
<dbReference type="Proteomes" id="UP000008983">
    <property type="component" value="Unassembled WGS sequence"/>
</dbReference>
<evidence type="ECO:0000256" key="6">
    <source>
        <dbReference type="ARBA" id="ARBA00022837"/>
    </source>
</evidence>
<evidence type="ECO:0000259" key="13">
    <source>
        <dbReference type="Pfam" id="PF02225"/>
    </source>
</evidence>
<feature type="signal peptide" evidence="12">
    <location>
        <begin position="1"/>
        <end position="20"/>
    </location>
</feature>
<dbReference type="InParanoid" id="G0QQV9"/>
<evidence type="ECO:0000256" key="10">
    <source>
        <dbReference type="ARBA" id="ARBA00037847"/>
    </source>
</evidence>
<evidence type="ECO:0000256" key="8">
    <source>
        <dbReference type="ARBA" id="ARBA00023136"/>
    </source>
</evidence>
<dbReference type="AlphaFoldDB" id="G0QQV9"/>
<sequence>MKNIMLFILISIITIQLLKADLQVYNNKDLEEQVKKINKKEAKIPFQLALFGKIPYGRKIIGDVMLANPIDACKPLESTENNQQHTFVLIQRGECSFVTKVFNAQLFGGKVIILMDDKKENYDILMSDDGMGDRVIIPSIFIHFEYGNLLKSLLEDKKQVTLQIEFEENKYKKSDYIFWISLPSITVNKLIYNFNQVRKNLKGNNVQFEPSYDIYVCFECQLEQFANPISDCILNGRFCANDPDLPNIGQINSRNIATGKNVVEESLRQICIFDQDEELWWEYMLIFAQECDKPQLYEVCSQQLVIQIKNLDQEEFKKCYNDNIKNPNSPLLKRQLDLQSKYRINTWPSVTINDLVYRGNLDGNSIMEAICSSLEEPKEECEYYVDPLKQRVEQISNLGKNNGATIIIIVIVMLFCFVVLFVLMACLYRRFFKKEMQQDMNNQINQMVSQYVAFYDQKKIKANNKIFDFIFQKQILKLKKIQLYLFIFILIIFFIISKKIIQKMYQFYLYLFNYFNKKLISFYFSRFTIYYLKLLQLNHFHLDQNLNGQCNYFYHPLNKLIQYDQLYNFFFTYLFIKQIILKKIQNQFINIQIYNIYLYIYIFNFTLDFLLTIQIPFQLHIF</sequence>
<evidence type="ECO:0000256" key="11">
    <source>
        <dbReference type="SAM" id="Phobius"/>
    </source>
</evidence>
<evidence type="ECO:0000256" key="7">
    <source>
        <dbReference type="ARBA" id="ARBA00022989"/>
    </source>
</evidence>
<accession>G0QQV9</accession>
<feature type="transmembrane region" description="Helical" evidence="11">
    <location>
        <begin position="404"/>
        <end position="428"/>
    </location>
</feature>
<evidence type="ECO:0000256" key="9">
    <source>
        <dbReference type="ARBA" id="ARBA00023180"/>
    </source>
</evidence>
<evidence type="ECO:0000256" key="4">
    <source>
        <dbReference type="ARBA" id="ARBA00022729"/>
    </source>
</evidence>
<dbReference type="STRING" id="857967.G0QQV9"/>
<dbReference type="Pfam" id="PF02225">
    <property type="entry name" value="PA"/>
    <property type="match status" value="1"/>
</dbReference>
<dbReference type="EMBL" id="GL983687">
    <property type="protein sequence ID" value="EGR32389.1"/>
    <property type="molecule type" value="Genomic_DNA"/>
</dbReference>
<feature type="transmembrane region" description="Helical" evidence="11">
    <location>
        <begin position="566"/>
        <end position="584"/>
    </location>
</feature>
<dbReference type="Gene3D" id="3.50.30.30">
    <property type="match status" value="1"/>
</dbReference>